<dbReference type="RefSeq" id="WP_282913138.1">
    <property type="nucleotide sequence ID" value="NZ_JAGRPV010000002.1"/>
</dbReference>
<keyword evidence="1" id="KW-0732">Signal</keyword>
<name>A0ABT6TTT8_9BACL</name>
<dbReference type="PANTHER" id="PTHR43308:SF5">
    <property type="entry name" value="S-LAYER PROTEIN _ PEPTIDOGLYCAN ENDO-BETA-N-ACETYLGLUCOSAMINIDASE"/>
    <property type="match status" value="1"/>
</dbReference>
<evidence type="ECO:0000313" key="4">
    <source>
        <dbReference type="Proteomes" id="UP001161691"/>
    </source>
</evidence>
<feature type="chain" id="PRO_5045408069" evidence="1">
    <location>
        <begin position="33"/>
        <end position="1259"/>
    </location>
</feature>
<evidence type="ECO:0000256" key="1">
    <source>
        <dbReference type="SAM" id="SignalP"/>
    </source>
</evidence>
<dbReference type="PROSITE" id="PS51272">
    <property type="entry name" value="SLH"/>
    <property type="match status" value="3"/>
</dbReference>
<dbReference type="PANTHER" id="PTHR43308">
    <property type="entry name" value="OUTER MEMBRANE PROTEIN ALPHA-RELATED"/>
    <property type="match status" value="1"/>
</dbReference>
<feature type="signal peptide" evidence="1">
    <location>
        <begin position="1"/>
        <end position="32"/>
    </location>
</feature>
<protein>
    <submittedName>
        <fullName evidence="3">S-layer homology domain-containing protein</fullName>
    </submittedName>
</protein>
<evidence type="ECO:0000259" key="2">
    <source>
        <dbReference type="PROSITE" id="PS51272"/>
    </source>
</evidence>
<keyword evidence="4" id="KW-1185">Reference proteome</keyword>
<gene>
    <name evidence="3" type="ORF">KB449_35480</name>
</gene>
<dbReference type="InterPro" id="IPR051465">
    <property type="entry name" value="Cell_Envelope_Struct_Comp"/>
</dbReference>
<comment type="caution">
    <text evidence="3">The sequence shown here is derived from an EMBL/GenBank/DDBJ whole genome shotgun (WGS) entry which is preliminary data.</text>
</comment>
<dbReference type="Proteomes" id="UP001161691">
    <property type="component" value="Unassembled WGS sequence"/>
</dbReference>
<organism evidence="3 4">
    <name type="scientific">Cohnella hashimotonis</name>
    <dbReference type="NCBI Taxonomy" id="2826895"/>
    <lineage>
        <taxon>Bacteria</taxon>
        <taxon>Bacillati</taxon>
        <taxon>Bacillota</taxon>
        <taxon>Bacilli</taxon>
        <taxon>Bacillales</taxon>
        <taxon>Paenibacillaceae</taxon>
        <taxon>Cohnella</taxon>
    </lineage>
</organism>
<sequence length="1259" mass="135169">MKLTNKRFVAWMLTLALVATLLPWAPAKSANAASAYFQFDDFSTVITSPTDVNGNLIDIAGTFNSVSQSSLGYKIEKLIKNGTGASDYGVAESSVGSNIPIITGTSGFRFTAVQIYDGLNRITVTGTNTQGNVVSGEAYVYFTNVPVISEVKLIDGTTLPEGVSIVTTNPTATISLKAPNATKVTINGTEMFGGSGSSFVLSGIALTHGLNKLTIIASNGSKTYQLTRQLIYYNASLTAYNVTLGSIQLDGKPTISATVSGDKLAGRLILPTTDPVNASSPLPTFTVQLFKTADLTAGLPVASTTATGVFIESTTDYAVYSFETSGAFSLSANGDYSFKIVGPNASAVDLVPFTYLQGGSPIITGVKQAYGVTENSGNNTVTSQSSANFSNNASISQLPLWIVLEASNFNSNGGTADLKVEQNGVNVTASASYDKDQRTTVGGYPVIKLKSLPAGDLKLTFTITSGGLSNSIVRNVTYYPAPAIQIDNLFTGQTFGSDTEFKARDIVGRLLNFNLGSNAELNTIKATLNGAVVSRGTDPAEIIVDASNGSFKLTPSALTLVAGANTLTFTGTANGIPVSTSVTIYLFSKEAPVITNVHPVPYVLPPSNDSTTLPQRKFSDTAVKFPVTDDNEYTTTEKSLDLLFKVVEFDSLEVQIDGNKVASGTAAGTTLTIKDEISTDSIVPYIDMNATTLPRKDAYMLDSSAGEKEFQIRLSEIKLPTSGATNITIILRKGTNTVSQTITIIRDLSPYLILSPKLPNEAVINANFLKISIKAEGADQVLIGKVAMIKGEGDIFRYEMQNLKAGKNSVKFTVVSGTQKVNGSFDVTYAADDSITAQYKTSVAASGKLSIFTGDLQLSFPKNTFLRQANSSPGQDVKTVDLFNSQMIYFGIADRTDGRTVKKYNAVGETDNAGNAQDGMMKTVATDSYATDRLRPKTNFSMASNLFWIDAGYFDGTTTPTGDFNLIDPMQPYQAGNMFYGRVYDPSKWLEPSQRGTITIKYDADIANAYGQNLSMWRYTSNGWENIGGVVNTSSKTVTAPFDGFGYYTVMGLRYSFSDIIGHKYARLALESIFSHGVMNNKDSNSFGVYENITRGEFAQMLVKIMGIPLQYDPNNMTFDDVQPFDYPDQPYWNYRYVETAVKKGYIRGKSPRLFMPNDNLTRGEAAVMIARAMNLVKSNADAEKDLASLQKIFTDASTTDTYAVSSILAVNKAGFISGIANTVPAGGKATFRYEPDSNLSRADAAVIAQRVMKKLKKL</sequence>
<dbReference type="Pfam" id="PF00395">
    <property type="entry name" value="SLH"/>
    <property type="match status" value="3"/>
</dbReference>
<evidence type="ECO:0000313" key="3">
    <source>
        <dbReference type="EMBL" id="MDI4650286.1"/>
    </source>
</evidence>
<reference evidence="3" key="1">
    <citation type="submission" date="2023-04" db="EMBL/GenBank/DDBJ databases">
        <title>Comparative genomic analysis of Cohnella hashimotonis sp. nov., isolated from the International Space Station.</title>
        <authorList>
            <person name="Venkateswaran K."/>
            <person name="Simpson A."/>
        </authorList>
    </citation>
    <scope>NUCLEOTIDE SEQUENCE</scope>
    <source>
        <strain evidence="3">F6_2S_P_1</strain>
    </source>
</reference>
<feature type="domain" description="SLH" evidence="2">
    <location>
        <begin position="1121"/>
        <end position="1184"/>
    </location>
</feature>
<proteinExistence type="predicted"/>
<dbReference type="EMBL" id="JAGRPV010000002">
    <property type="protein sequence ID" value="MDI4650286.1"/>
    <property type="molecule type" value="Genomic_DNA"/>
</dbReference>
<feature type="domain" description="SLH" evidence="2">
    <location>
        <begin position="1191"/>
        <end position="1259"/>
    </location>
</feature>
<feature type="domain" description="SLH" evidence="2">
    <location>
        <begin position="1052"/>
        <end position="1116"/>
    </location>
</feature>
<dbReference type="InterPro" id="IPR001119">
    <property type="entry name" value="SLH_dom"/>
</dbReference>
<accession>A0ABT6TTT8</accession>